<dbReference type="RefSeq" id="WP_045829662.1">
    <property type="nucleotide sequence ID" value="NZ_JZRB01000022.1"/>
</dbReference>
<dbReference type="InterPro" id="IPR015424">
    <property type="entry name" value="PyrdxlP-dep_Trfase"/>
</dbReference>
<reference evidence="11 12" key="1">
    <citation type="submission" date="2015-03" db="EMBL/GenBank/DDBJ databases">
        <title>Draft genome sequence of Luteibacter yeojuensis strain SU11.</title>
        <authorList>
            <person name="Sulaiman J."/>
            <person name="Priya K."/>
            <person name="Chan K.-G."/>
        </authorList>
    </citation>
    <scope>NUCLEOTIDE SEQUENCE [LARGE SCALE GENOMIC DNA]</scope>
    <source>
        <strain evidence="11 12">SU11</strain>
    </source>
</reference>
<evidence type="ECO:0000256" key="5">
    <source>
        <dbReference type="ARBA" id="ARBA00022573"/>
    </source>
</evidence>
<dbReference type="NCBIfam" id="TIGR01140">
    <property type="entry name" value="L_thr_O3P_dcar"/>
    <property type="match status" value="1"/>
</dbReference>
<keyword evidence="7 11" id="KW-0456">Lyase</keyword>
<dbReference type="EC" id="4.1.1.81" evidence="4"/>
<dbReference type="SUPFAM" id="SSF53383">
    <property type="entry name" value="PLP-dependent transferases"/>
    <property type="match status" value="1"/>
</dbReference>
<dbReference type="AlphaFoldDB" id="A0A0F3KQ75"/>
<dbReference type="InterPro" id="IPR015422">
    <property type="entry name" value="PyrdxlP-dep_Trfase_small"/>
</dbReference>
<dbReference type="PROSITE" id="PS00105">
    <property type="entry name" value="AA_TRANSFER_CLASS_1"/>
    <property type="match status" value="1"/>
</dbReference>
<dbReference type="InterPro" id="IPR015421">
    <property type="entry name" value="PyrdxlP-dep_Trfase_major"/>
</dbReference>
<comment type="catalytic activity">
    <reaction evidence="9">
        <text>O-phospho-L-threonine + H(+) = (R)-1-aminopropan-2-yl phosphate + CO2</text>
        <dbReference type="Rhea" id="RHEA:11492"/>
        <dbReference type="ChEBI" id="CHEBI:15378"/>
        <dbReference type="ChEBI" id="CHEBI:16526"/>
        <dbReference type="ChEBI" id="CHEBI:58563"/>
        <dbReference type="ChEBI" id="CHEBI:58675"/>
        <dbReference type="EC" id="4.1.1.81"/>
    </reaction>
</comment>
<dbReference type="Gene3D" id="3.40.640.10">
    <property type="entry name" value="Type I PLP-dependent aspartate aminotransferase-like (Major domain)"/>
    <property type="match status" value="2"/>
</dbReference>
<organism evidence="11 12">
    <name type="scientific">Luteibacter yeojuensis</name>
    <dbReference type="NCBI Taxonomy" id="345309"/>
    <lineage>
        <taxon>Bacteria</taxon>
        <taxon>Pseudomonadati</taxon>
        <taxon>Pseudomonadota</taxon>
        <taxon>Gammaproteobacteria</taxon>
        <taxon>Lysobacterales</taxon>
        <taxon>Rhodanobacteraceae</taxon>
        <taxon>Luteibacter</taxon>
    </lineage>
</organism>
<evidence type="ECO:0000256" key="6">
    <source>
        <dbReference type="ARBA" id="ARBA00022898"/>
    </source>
</evidence>
<evidence type="ECO:0000259" key="10">
    <source>
        <dbReference type="Pfam" id="PF00155"/>
    </source>
</evidence>
<feature type="domain" description="Aminotransferase class I/classII large" evidence="10">
    <location>
        <begin position="155"/>
        <end position="326"/>
    </location>
</feature>
<dbReference type="InterPro" id="IPR004839">
    <property type="entry name" value="Aminotransferase_I/II_large"/>
</dbReference>
<dbReference type="GO" id="GO:0030170">
    <property type="term" value="F:pyridoxal phosphate binding"/>
    <property type="evidence" value="ECO:0007669"/>
    <property type="project" value="InterPro"/>
</dbReference>
<dbReference type="PATRIC" id="fig|345309.4.peg.1566"/>
<comment type="pathway">
    <text evidence="3">Cofactor biosynthesis; adenosylcobalamin biosynthesis.</text>
</comment>
<comment type="cofactor">
    <cofactor evidence="1">
        <name>pyridoxal 5'-phosphate</name>
        <dbReference type="ChEBI" id="CHEBI:597326"/>
    </cofactor>
</comment>
<keyword evidence="12" id="KW-1185">Reference proteome</keyword>
<feature type="domain" description="Aminotransferase class I/classII large" evidence="10">
    <location>
        <begin position="64"/>
        <end position="141"/>
    </location>
</feature>
<evidence type="ECO:0000256" key="9">
    <source>
        <dbReference type="ARBA" id="ARBA00048531"/>
    </source>
</evidence>
<dbReference type="EMBL" id="JZRB01000022">
    <property type="protein sequence ID" value="KJV33326.1"/>
    <property type="molecule type" value="Genomic_DNA"/>
</dbReference>
<evidence type="ECO:0000313" key="12">
    <source>
        <dbReference type="Proteomes" id="UP000033651"/>
    </source>
</evidence>
<evidence type="ECO:0000256" key="2">
    <source>
        <dbReference type="ARBA" id="ARBA00003444"/>
    </source>
</evidence>
<evidence type="ECO:0000256" key="4">
    <source>
        <dbReference type="ARBA" id="ARBA00012285"/>
    </source>
</evidence>
<keyword evidence="5" id="KW-0169">Cobalamin biosynthesis</keyword>
<name>A0A0F3KQ75_9GAMM</name>
<comment type="function">
    <text evidence="2">Decarboxylates L-threonine-O-3-phosphate to yield (R)-1-amino-2-propanol O-2-phosphate, the precursor for the linkage between the nucleotide loop and the corrin ring in cobalamin.</text>
</comment>
<dbReference type="GO" id="GO:0009236">
    <property type="term" value="P:cobalamin biosynthetic process"/>
    <property type="evidence" value="ECO:0007669"/>
    <property type="project" value="UniProtKB-UniPathway"/>
</dbReference>
<evidence type="ECO:0000313" key="11">
    <source>
        <dbReference type="EMBL" id="KJV33326.1"/>
    </source>
</evidence>
<dbReference type="PANTHER" id="PTHR42885:SF1">
    <property type="entry name" value="THREONINE-PHOSPHATE DECARBOXYLASE"/>
    <property type="match status" value="1"/>
</dbReference>
<proteinExistence type="predicted"/>
<dbReference type="Gene3D" id="3.90.1150.10">
    <property type="entry name" value="Aspartate Aminotransferase, domain 1"/>
    <property type="match status" value="1"/>
</dbReference>
<keyword evidence="6" id="KW-0663">Pyridoxal phosphate</keyword>
<evidence type="ECO:0000256" key="1">
    <source>
        <dbReference type="ARBA" id="ARBA00001933"/>
    </source>
</evidence>
<dbReference type="Proteomes" id="UP000033651">
    <property type="component" value="Unassembled WGS sequence"/>
</dbReference>
<dbReference type="InterPro" id="IPR005860">
    <property type="entry name" value="CobD"/>
</dbReference>
<dbReference type="PANTHER" id="PTHR42885">
    <property type="entry name" value="HISTIDINOL-PHOSPHATE AMINOTRANSFERASE-RELATED"/>
    <property type="match status" value="1"/>
</dbReference>
<evidence type="ECO:0000256" key="3">
    <source>
        <dbReference type="ARBA" id="ARBA00004953"/>
    </source>
</evidence>
<evidence type="ECO:0000256" key="8">
    <source>
        <dbReference type="ARBA" id="ARBA00029996"/>
    </source>
</evidence>
<comment type="caution">
    <text evidence="11">The sequence shown here is derived from an EMBL/GenBank/DDBJ whole genome shotgun (WGS) entry which is preliminary data.</text>
</comment>
<dbReference type="UniPathway" id="UPA00148"/>
<protein>
    <recommendedName>
        <fullName evidence="4">threonine-phosphate decarboxylase</fullName>
        <ecNumber evidence="4">4.1.1.81</ecNumber>
    </recommendedName>
    <alternativeName>
        <fullName evidence="8">L-threonine-O-3-phosphate decarboxylase</fullName>
    </alternativeName>
</protein>
<dbReference type="Pfam" id="PF00155">
    <property type="entry name" value="Aminotran_1_2"/>
    <property type="match status" value="2"/>
</dbReference>
<gene>
    <name evidence="11" type="ORF">VI08_11125</name>
</gene>
<dbReference type="CDD" id="cd00609">
    <property type="entry name" value="AAT_like"/>
    <property type="match status" value="1"/>
</dbReference>
<accession>A0A0F3KQ75</accession>
<evidence type="ECO:0000256" key="7">
    <source>
        <dbReference type="ARBA" id="ARBA00023239"/>
    </source>
</evidence>
<sequence>MLEHGGRLARAAAAHGIPREQWLDLSTGISPHAWPVPPVPADAWHRLPEDEDGLLDAARAYYGCEQLLPVAGTQAAIQALPRLRPRSRVGVLAPGYAEHAHAWREAGHDVALLPMGELLDRADEFDVLVFISPNNPTGETVGAHFVGDIFSRKATGPGAPREKMSRASALLQGRQRWVIVDEAFGDTRPETFLQPRHGLILLRSIGKFFGLAGARAGFVAAWPALLDALREQLGPWTLTGPTRFAVTQALRDTRWQEAMRARLREESEQLADVLSGAGLLPHGGTDLFQYTRHADAARIHEGLAQRGILVRLFAEPAALRFGLPPDDAGFARLAAALAEVMR</sequence>
<dbReference type="GO" id="GO:0048472">
    <property type="term" value="F:threonine-phosphate decarboxylase activity"/>
    <property type="evidence" value="ECO:0007669"/>
    <property type="project" value="UniProtKB-EC"/>
</dbReference>
<dbReference type="OrthoDB" id="9799304at2"/>
<dbReference type="InterPro" id="IPR004838">
    <property type="entry name" value="NHTrfase_class1_PyrdxlP-BS"/>
</dbReference>